<sequence length="369" mass="41243">MPLIGGFFFFSGSSVSPALAFQRCSILASFTLIDFRDLSRRGAGVKGRGKRETPEKTRRPMASSGTIPTCENPVTRPGIEPGLPWWEASRLAAQPPFGKPPRANKTIARGALAQTNREVYSQSNVSERAPPQEDITRYLLPYLVLVQASTRHGTGAVRGTFIPLPRDFHRLLEKVKLSSHFSTKPTHNTKEIHLYVNNLWWRVSFFLPGAQIIAFPATDAGVSRDQRSKENNMLKHDYRLFTSDYSSPTKANRVRFPAGSLHDFRNVEIVLDDAAGRRRVFSGISRFPRSCLPALLHTRLTSLSSALKTSMLRAAQISPLSARVQYSIGRPFLYLLKGAAYLDYFSAFEEGKRGTDKDDTDARLMPPRS</sequence>
<feature type="region of interest" description="Disordered" evidence="1">
    <location>
        <begin position="43"/>
        <end position="74"/>
    </location>
</feature>
<organism evidence="2 3">
    <name type="scientific">Dryococelus australis</name>
    <dbReference type="NCBI Taxonomy" id="614101"/>
    <lineage>
        <taxon>Eukaryota</taxon>
        <taxon>Metazoa</taxon>
        <taxon>Ecdysozoa</taxon>
        <taxon>Arthropoda</taxon>
        <taxon>Hexapoda</taxon>
        <taxon>Insecta</taxon>
        <taxon>Pterygota</taxon>
        <taxon>Neoptera</taxon>
        <taxon>Polyneoptera</taxon>
        <taxon>Phasmatodea</taxon>
        <taxon>Verophasmatodea</taxon>
        <taxon>Anareolatae</taxon>
        <taxon>Phasmatidae</taxon>
        <taxon>Eurycanthinae</taxon>
        <taxon>Dryococelus</taxon>
    </lineage>
</organism>
<comment type="caution">
    <text evidence="2">The sequence shown here is derived from an EMBL/GenBank/DDBJ whole genome shotgun (WGS) entry which is preliminary data.</text>
</comment>
<dbReference type="EMBL" id="JARBHB010000013">
    <property type="protein sequence ID" value="KAJ8870162.1"/>
    <property type="molecule type" value="Genomic_DNA"/>
</dbReference>
<gene>
    <name evidence="2" type="ORF">PR048_029175</name>
</gene>
<evidence type="ECO:0000313" key="3">
    <source>
        <dbReference type="Proteomes" id="UP001159363"/>
    </source>
</evidence>
<evidence type="ECO:0000256" key="1">
    <source>
        <dbReference type="SAM" id="MobiDB-lite"/>
    </source>
</evidence>
<protein>
    <submittedName>
        <fullName evidence="2">Uncharacterized protein</fullName>
    </submittedName>
</protein>
<accession>A0ABQ9GF98</accession>
<evidence type="ECO:0000313" key="2">
    <source>
        <dbReference type="EMBL" id="KAJ8870162.1"/>
    </source>
</evidence>
<keyword evidence="3" id="KW-1185">Reference proteome</keyword>
<reference evidence="2 3" key="1">
    <citation type="submission" date="2023-02" db="EMBL/GenBank/DDBJ databases">
        <title>LHISI_Scaffold_Assembly.</title>
        <authorList>
            <person name="Stuart O.P."/>
            <person name="Cleave R."/>
            <person name="Magrath M.J.L."/>
            <person name="Mikheyev A.S."/>
        </authorList>
    </citation>
    <scope>NUCLEOTIDE SEQUENCE [LARGE SCALE GENOMIC DNA]</scope>
    <source>
        <strain evidence="2">Daus_M_001</strain>
        <tissue evidence="2">Leg muscle</tissue>
    </source>
</reference>
<dbReference type="Proteomes" id="UP001159363">
    <property type="component" value="Chromosome 12"/>
</dbReference>
<name>A0ABQ9GF98_9NEOP</name>
<proteinExistence type="predicted"/>